<organism evidence="2 3">
    <name type="scientific">Salinibacillus xinjiangensis</name>
    <dbReference type="NCBI Taxonomy" id="1229268"/>
    <lineage>
        <taxon>Bacteria</taxon>
        <taxon>Bacillati</taxon>
        <taxon>Bacillota</taxon>
        <taxon>Bacilli</taxon>
        <taxon>Bacillales</taxon>
        <taxon>Bacillaceae</taxon>
        <taxon>Salinibacillus</taxon>
    </lineage>
</organism>
<dbReference type="InterPro" id="IPR036866">
    <property type="entry name" value="RibonucZ/Hydroxyglut_hydro"/>
</dbReference>
<keyword evidence="2" id="KW-0378">Hydrolase</keyword>
<dbReference type="AlphaFoldDB" id="A0A6G1X6A0"/>
<reference evidence="2 3" key="1">
    <citation type="submission" date="2019-11" db="EMBL/GenBank/DDBJ databases">
        <authorList>
            <person name="Li J."/>
        </authorList>
    </citation>
    <scope>NUCLEOTIDE SEQUENCE [LARGE SCALE GENOMIC DNA]</scope>
    <source>
        <strain evidence="2 3">J4</strain>
    </source>
</reference>
<gene>
    <name evidence="2" type="ORF">GH754_09140</name>
</gene>
<dbReference type="GO" id="GO:0016787">
    <property type="term" value="F:hydrolase activity"/>
    <property type="evidence" value="ECO:0007669"/>
    <property type="project" value="UniProtKB-KW"/>
</dbReference>
<dbReference type="Gene3D" id="3.60.15.10">
    <property type="entry name" value="Ribonuclease Z/Hydroxyacylglutathione hydrolase-like"/>
    <property type="match status" value="1"/>
</dbReference>
<comment type="caution">
    <text evidence="2">The sequence shown here is derived from an EMBL/GenBank/DDBJ whole genome shotgun (WGS) entry which is preliminary data.</text>
</comment>
<dbReference type="Pfam" id="PF00753">
    <property type="entry name" value="Lactamase_B"/>
    <property type="match status" value="1"/>
</dbReference>
<dbReference type="InterPro" id="IPR036388">
    <property type="entry name" value="WH-like_DNA-bd_sf"/>
</dbReference>
<protein>
    <submittedName>
        <fullName evidence="2">MBL fold metallo-hydrolase</fullName>
    </submittedName>
</protein>
<sequence>MKTENVFQLTVPTPYPVGDVHMYVLKGDTLSLIDAGVNTAEAWEGIKDQLKAIGYQVTDIEQLILTHHHPDHIGLVDRFDHVENIYGHQLVQPWLTHDQAYFNRYQQFFEQLYEDCGVPDQFRALLKSLIVEKYLSGKSSLTDFLKEGDALPGHEDWQVLETPGHAQSHLSFYHSGHHSLLAGDHVLAHISSNPLLEPPSQEGESRPKPLLQYRDSMTKLLNYEIDQVYPGHGELFHRVNHLIRDRIKKQEARAEKVYRFLAEGPLTAYETCQRLFPKQYKTQFGLTMSETIGQLDYLESVGKVTVEQVKDYYVYRPNK</sequence>
<dbReference type="Proteomes" id="UP000480185">
    <property type="component" value="Unassembled WGS sequence"/>
</dbReference>
<dbReference type="PANTHER" id="PTHR23131:SF4">
    <property type="entry name" value="METALLO-BETA-LACTAMASE SUPERFAMILY POTEIN"/>
    <property type="match status" value="1"/>
</dbReference>
<name>A0A6G1X6A0_9BACI</name>
<evidence type="ECO:0000313" key="3">
    <source>
        <dbReference type="Proteomes" id="UP000480185"/>
    </source>
</evidence>
<keyword evidence="3" id="KW-1185">Reference proteome</keyword>
<dbReference type="EMBL" id="WJNH01000005">
    <property type="protein sequence ID" value="MRG86494.1"/>
    <property type="molecule type" value="Genomic_DNA"/>
</dbReference>
<dbReference type="InterPro" id="IPR001279">
    <property type="entry name" value="Metallo-B-lactamas"/>
</dbReference>
<dbReference type="Gene3D" id="1.10.10.10">
    <property type="entry name" value="Winged helix-like DNA-binding domain superfamily/Winged helix DNA-binding domain"/>
    <property type="match status" value="1"/>
</dbReference>
<feature type="domain" description="Metallo-beta-lactamase" evidence="1">
    <location>
        <begin position="19"/>
        <end position="232"/>
    </location>
</feature>
<evidence type="ECO:0000259" key="1">
    <source>
        <dbReference type="SMART" id="SM00849"/>
    </source>
</evidence>
<dbReference type="SUPFAM" id="SSF56281">
    <property type="entry name" value="Metallo-hydrolase/oxidoreductase"/>
    <property type="match status" value="1"/>
</dbReference>
<dbReference type="InterPro" id="IPR050662">
    <property type="entry name" value="Sec-metab_biosynth-thioest"/>
</dbReference>
<dbReference type="SMART" id="SM00849">
    <property type="entry name" value="Lactamase_B"/>
    <property type="match status" value="1"/>
</dbReference>
<dbReference type="PANTHER" id="PTHR23131">
    <property type="entry name" value="ENDORIBONUCLEASE LACTB2"/>
    <property type="match status" value="1"/>
</dbReference>
<proteinExistence type="predicted"/>
<evidence type="ECO:0000313" key="2">
    <source>
        <dbReference type="EMBL" id="MRG86494.1"/>
    </source>
</evidence>
<accession>A0A6G1X6A0</accession>